<dbReference type="Proteomes" id="UP000247763">
    <property type="component" value="Chromosome"/>
</dbReference>
<keyword evidence="2" id="KW-1185">Reference proteome</keyword>
<dbReference type="AlphaFoldDB" id="A0A2Z3HZB9"/>
<proteinExistence type="predicted"/>
<name>A0A2Z3HZB9_9CAUL</name>
<dbReference type="KEGG" id="phb:HYN04_03035"/>
<sequence length="211" mass="24933">MKARHRALRADLPTAIDLKVHRALSWLDRAEQETEDEDTRFILLWIGFNAAYARRIDESFSSEQGRFKAFFRKLVDLDEKGRIYAVLWSRFSNEIRTLLVNPYVFPDFWRHHNGEPGFADWRARLEDDRRETLRLLGKQETREVLGPIFERLYVLRNQLVHGGATWNGRVNRDQVRDGAALLGRLLPAFIEIMMDHPRRDWGEPFYPVVQA</sequence>
<protein>
    <submittedName>
        <fullName evidence="1">Uncharacterized protein</fullName>
    </submittedName>
</protein>
<dbReference type="OrthoDB" id="1425096at2"/>
<accession>A0A2Z3HZB9</accession>
<evidence type="ECO:0000313" key="1">
    <source>
        <dbReference type="EMBL" id="AWM78701.1"/>
    </source>
</evidence>
<reference evidence="2" key="1">
    <citation type="submission" date="2018-05" db="EMBL/GenBank/DDBJ databases">
        <title>Genome sequencing of Phenylobacterium sp. HYN0004.</title>
        <authorList>
            <person name="Yi H."/>
            <person name="Baek C."/>
        </authorList>
    </citation>
    <scope>NUCLEOTIDE SEQUENCE [LARGE SCALE GENOMIC DNA]</scope>
    <source>
        <strain evidence="2">HYN0004</strain>
    </source>
</reference>
<dbReference type="EMBL" id="CP029479">
    <property type="protein sequence ID" value="AWM78701.1"/>
    <property type="molecule type" value="Genomic_DNA"/>
</dbReference>
<evidence type="ECO:0000313" key="2">
    <source>
        <dbReference type="Proteomes" id="UP000247763"/>
    </source>
</evidence>
<gene>
    <name evidence="1" type="ORF">HYN04_03035</name>
</gene>
<organism evidence="1 2">
    <name type="scientific">Phenylobacterium parvum</name>
    <dbReference type="NCBI Taxonomy" id="2201350"/>
    <lineage>
        <taxon>Bacteria</taxon>
        <taxon>Pseudomonadati</taxon>
        <taxon>Pseudomonadota</taxon>
        <taxon>Alphaproteobacteria</taxon>
        <taxon>Caulobacterales</taxon>
        <taxon>Caulobacteraceae</taxon>
        <taxon>Phenylobacterium</taxon>
    </lineage>
</organism>